<keyword evidence="4" id="KW-1185">Reference proteome</keyword>
<evidence type="ECO:0000313" key="3">
    <source>
        <dbReference type="EMBL" id="SFS51943.1"/>
    </source>
</evidence>
<sequence>MAEPGDPRSPDDDDALIGFASAESLQGRARAPEPPQPEAVDEAQREPGEEAPASRPHPIRASSIFEPSPGFEIHHHRPEPSAAPVIGGLNLYAVYALILFAVPTLGVSALIGLVAVTGRPGPDEPEARTHFIYQQRTLWAAAVAGVIGVILLAAPFALGVPLLFALALWTVIRGAAGVWTLKSGRAIRDPSSWWI</sequence>
<dbReference type="STRING" id="871741.SAMN05192570_1836"/>
<dbReference type="EMBL" id="FOZV01000003">
    <property type="protein sequence ID" value="SFS51943.1"/>
    <property type="molecule type" value="Genomic_DNA"/>
</dbReference>
<protein>
    <submittedName>
        <fullName evidence="3">Uncharacterized membrane protein</fullName>
    </submittedName>
</protein>
<dbReference type="RefSeq" id="WP_092309277.1">
    <property type="nucleotide sequence ID" value="NZ_FOZV01000003.1"/>
</dbReference>
<evidence type="ECO:0000313" key="4">
    <source>
        <dbReference type="Proteomes" id="UP000198788"/>
    </source>
</evidence>
<dbReference type="AlphaFoldDB" id="A0A1I6QHI8"/>
<feature type="compositionally biased region" description="Basic and acidic residues" evidence="1">
    <location>
        <begin position="1"/>
        <end position="10"/>
    </location>
</feature>
<keyword evidence="2" id="KW-1133">Transmembrane helix</keyword>
<keyword evidence="2" id="KW-0812">Transmembrane</keyword>
<feature type="region of interest" description="Disordered" evidence="1">
    <location>
        <begin position="1"/>
        <end position="61"/>
    </location>
</feature>
<evidence type="ECO:0000256" key="2">
    <source>
        <dbReference type="SAM" id="Phobius"/>
    </source>
</evidence>
<proteinExistence type="predicted"/>
<gene>
    <name evidence="3" type="ORF">SAMN05192570_1836</name>
</gene>
<dbReference type="OrthoDB" id="7205704at2"/>
<reference evidence="4" key="1">
    <citation type="submission" date="2016-10" db="EMBL/GenBank/DDBJ databases">
        <authorList>
            <person name="Varghese N."/>
            <person name="Submissions S."/>
        </authorList>
    </citation>
    <scope>NUCLEOTIDE SEQUENCE [LARGE SCALE GENOMIC DNA]</scope>
    <source>
        <strain evidence="4">CGMCC 1.10683</strain>
    </source>
</reference>
<name>A0A1I6QHI8_9CAUL</name>
<keyword evidence="2" id="KW-0472">Membrane</keyword>
<feature type="transmembrane region" description="Helical" evidence="2">
    <location>
        <begin position="137"/>
        <end position="156"/>
    </location>
</feature>
<organism evidence="3 4">
    <name type="scientific">Brevundimonas viscosa</name>
    <dbReference type="NCBI Taxonomy" id="871741"/>
    <lineage>
        <taxon>Bacteria</taxon>
        <taxon>Pseudomonadati</taxon>
        <taxon>Pseudomonadota</taxon>
        <taxon>Alphaproteobacteria</taxon>
        <taxon>Caulobacterales</taxon>
        <taxon>Caulobacteraceae</taxon>
        <taxon>Brevundimonas</taxon>
    </lineage>
</organism>
<dbReference type="Proteomes" id="UP000198788">
    <property type="component" value="Unassembled WGS sequence"/>
</dbReference>
<feature type="transmembrane region" description="Helical" evidence="2">
    <location>
        <begin position="92"/>
        <end position="116"/>
    </location>
</feature>
<evidence type="ECO:0000256" key="1">
    <source>
        <dbReference type="SAM" id="MobiDB-lite"/>
    </source>
</evidence>
<accession>A0A1I6QHI8</accession>